<dbReference type="STRING" id="28141.CSK29544_02499"/>
<dbReference type="EMBL" id="EU076545">
    <property type="protein sequence ID" value="ABX51874.1"/>
    <property type="molecule type" value="Genomic_DNA"/>
</dbReference>
<dbReference type="GO" id="GO:0016853">
    <property type="term" value="F:isomerase activity"/>
    <property type="evidence" value="ECO:0007669"/>
    <property type="project" value="UniProtKB-KW"/>
</dbReference>
<keyword evidence="2" id="KW-0413">Isomerase</keyword>
<dbReference type="InterPro" id="IPR014710">
    <property type="entry name" value="RmlC-like_jellyroll"/>
</dbReference>
<proteinExistence type="predicted"/>
<gene>
    <name evidence="2" type="primary">fdtA</name>
</gene>
<dbReference type="CDD" id="cd20292">
    <property type="entry name" value="cupin_QdtA-like"/>
    <property type="match status" value="1"/>
</dbReference>
<dbReference type="InterPro" id="IPR008894">
    <property type="entry name" value="QdtA_cupin_dom"/>
</dbReference>
<dbReference type="SUPFAM" id="SSF51182">
    <property type="entry name" value="RmlC-like cupins"/>
    <property type="match status" value="1"/>
</dbReference>
<protein>
    <submittedName>
        <fullName evidence="2">dTDP-6-deoxy-3,4-keto-hexulose isomerase</fullName>
    </submittedName>
</protein>
<name>A9Y3E4_CROSK</name>
<dbReference type="InterPro" id="IPR011051">
    <property type="entry name" value="RmlC_Cupin_sf"/>
</dbReference>
<organism evidence="2">
    <name type="scientific">Cronobacter sakazakii</name>
    <name type="common">Enterobacter sakazakii</name>
    <dbReference type="NCBI Taxonomy" id="28141"/>
    <lineage>
        <taxon>Bacteria</taxon>
        <taxon>Pseudomonadati</taxon>
        <taxon>Pseudomonadota</taxon>
        <taxon>Gammaproteobacteria</taxon>
        <taxon>Enterobacterales</taxon>
        <taxon>Enterobacteriaceae</taxon>
        <taxon>Cronobacter</taxon>
    </lineage>
</organism>
<accession>A9Y3E4</accession>
<dbReference type="Gene3D" id="2.60.120.10">
    <property type="entry name" value="Jelly Rolls"/>
    <property type="match status" value="1"/>
</dbReference>
<dbReference type="AlphaFoldDB" id="A9Y3E4"/>
<sequence>MDIKLIPLQTHGDERGSLVSLEDEKNIPFAIKRVYYLFNTKENVSRGFHAHQRLKQVAIAIKGSCRFKLDDGKERVEIVLDSPSQGLYIDSFMWREMSDFSPDCVLLILADSHYDESDYIRDYSLFKKMVTNG</sequence>
<reference evidence="2" key="1">
    <citation type="journal article" date="2008" name="Appl. Environ. Microbiol.">
        <title>Molecular analysis of the Enterobacter sakazakii O-antigen gene locus.</title>
        <authorList>
            <person name="Mullane N."/>
            <person name="O'Gaora P."/>
            <person name="Nally J.E."/>
            <person name="Iversen C."/>
            <person name="Whyte P."/>
            <person name="Wall P.G."/>
            <person name="Fanning S."/>
        </authorList>
    </citation>
    <scope>NUCLEOTIDE SEQUENCE</scope>
    <source>
        <strain evidence="2">NCTC 11467</strain>
    </source>
</reference>
<dbReference type="RefSeq" id="WP_014728540.1">
    <property type="nucleotide sequence ID" value="NZ_CP011047.1"/>
</dbReference>
<feature type="domain" description="Sugar 3,4-ketoisomerase QdtA cupin" evidence="1">
    <location>
        <begin position="1"/>
        <end position="130"/>
    </location>
</feature>
<dbReference type="KEGG" id="csj:CSK29544_02499"/>
<dbReference type="Pfam" id="PF05523">
    <property type="entry name" value="FdtA"/>
    <property type="match status" value="1"/>
</dbReference>
<evidence type="ECO:0000313" key="2">
    <source>
        <dbReference type="EMBL" id="ABX51874.1"/>
    </source>
</evidence>
<evidence type="ECO:0000259" key="1">
    <source>
        <dbReference type="Pfam" id="PF05523"/>
    </source>
</evidence>